<evidence type="ECO:0000259" key="15">
    <source>
        <dbReference type="Pfam" id="PF00438"/>
    </source>
</evidence>
<keyword evidence="9" id="KW-0547">Nucleotide-binding</keyword>
<comment type="caution">
    <text evidence="18">The sequence shown here is derived from an EMBL/GenBank/DDBJ whole genome shotgun (WGS) entry which is preliminary data.</text>
</comment>
<keyword evidence="8" id="KW-0479">Metal-binding</keyword>
<feature type="domain" description="S-adenosylmethionine synthetase central" evidence="16">
    <location>
        <begin position="107"/>
        <end position="223"/>
    </location>
</feature>
<dbReference type="RefSeq" id="WP_186877704.1">
    <property type="nucleotide sequence ID" value="NZ_JACOPN010000001.1"/>
</dbReference>
<evidence type="ECO:0000259" key="17">
    <source>
        <dbReference type="Pfam" id="PF02773"/>
    </source>
</evidence>
<dbReference type="InterPro" id="IPR022628">
    <property type="entry name" value="S-AdoMet_synt_N"/>
</dbReference>
<dbReference type="EC" id="2.5.1.6" evidence="5 13"/>
<keyword evidence="12" id="KW-0630">Potassium</keyword>
<comment type="similarity">
    <text evidence="4 14">Belongs to the AdoMet synthase family.</text>
</comment>
<name>A0A8J6J1L0_9FIRM</name>
<dbReference type="Proteomes" id="UP000602260">
    <property type="component" value="Unassembled WGS sequence"/>
</dbReference>
<dbReference type="GO" id="GO:0005524">
    <property type="term" value="F:ATP binding"/>
    <property type="evidence" value="ECO:0007669"/>
    <property type="project" value="UniProtKB-KW"/>
</dbReference>
<dbReference type="InterPro" id="IPR022629">
    <property type="entry name" value="S-AdoMet_synt_central"/>
</dbReference>
<evidence type="ECO:0000256" key="14">
    <source>
        <dbReference type="RuleBase" id="RU004462"/>
    </source>
</evidence>
<feature type="domain" description="S-adenosylmethionine synthetase N-terminal" evidence="15">
    <location>
        <begin position="5"/>
        <end position="88"/>
    </location>
</feature>
<sequence>MKDNCILTAESVTEGHPDKLCDTIADAVVDACLTQDAAARVACEVMATAGKIIAAGEITAARLPDIPAVICRTVREAGYGGSDYEVEVITHEQSPDIAGAVNSGTETGAGDQGIVYGYASDETPACLPLPVMLAHRLTKILTHVRVLGIVPGLCPDGKSQVSVEYERGRPKRIAAVVLSCQHKADADLDELRRDLMQYVVRPALRELPPDEHTEILINPSGRFVEGGFEADTGLTGRKLMVDTYGGLAPHGGGALSGKDGTKVDRSGAYMARYIAKNIVAAGLAARCTVSLAYAIGKAQPVMVEVDAHGTGKFSDAVLEQAVRVVFNLTPDGMIGTLGLDRPIFRRFCNYGHFTHDDAPWEQTDMTEVLECACRAKEAGVSQR</sequence>
<evidence type="ECO:0000256" key="5">
    <source>
        <dbReference type="ARBA" id="ARBA00012828"/>
    </source>
</evidence>
<evidence type="ECO:0000259" key="16">
    <source>
        <dbReference type="Pfam" id="PF02772"/>
    </source>
</evidence>
<dbReference type="GO" id="GO:0004478">
    <property type="term" value="F:methionine adenosyltransferase activity"/>
    <property type="evidence" value="ECO:0007669"/>
    <property type="project" value="UniProtKB-UniRule"/>
</dbReference>
<keyword evidence="11" id="KW-0460">Magnesium</keyword>
<comment type="cofactor">
    <cofactor evidence="1">
        <name>Mg(2+)</name>
        <dbReference type="ChEBI" id="CHEBI:18420"/>
    </cofactor>
</comment>
<evidence type="ECO:0000256" key="3">
    <source>
        <dbReference type="ARBA" id="ARBA00005224"/>
    </source>
</evidence>
<evidence type="ECO:0000256" key="1">
    <source>
        <dbReference type="ARBA" id="ARBA00001946"/>
    </source>
</evidence>
<dbReference type="EMBL" id="JACOPN010000001">
    <property type="protein sequence ID" value="MBC5715730.1"/>
    <property type="molecule type" value="Genomic_DNA"/>
</dbReference>
<keyword evidence="19" id="KW-1185">Reference proteome</keyword>
<dbReference type="InterPro" id="IPR022630">
    <property type="entry name" value="S-AdoMet_synt_C"/>
</dbReference>
<dbReference type="InterPro" id="IPR002133">
    <property type="entry name" value="S-AdoMet_synthetase"/>
</dbReference>
<evidence type="ECO:0000256" key="6">
    <source>
        <dbReference type="ARBA" id="ARBA00022563"/>
    </source>
</evidence>
<evidence type="ECO:0000256" key="10">
    <source>
        <dbReference type="ARBA" id="ARBA00022840"/>
    </source>
</evidence>
<evidence type="ECO:0000256" key="7">
    <source>
        <dbReference type="ARBA" id="ARBA00022679"/>
    </source>
</evidence>
<protein>
    <recommendedName>
        <fullName evidence="5 13">Methionine adenosyltransferase</fullName>
        <ecNumber evidence="5 13">2.5.1.6</ecNumber>
    </recommendedName>
</protein>
<evidence type="ECO:0000256" key="11">
    <source>
        <dbReference type="ARBA" id="ARBA00022842"/>
    </source>
</evidence>
<keyword evidence="7 18" id="KW-0808">Transferase</keyword>
<gene>
    <name evidence="18" type="ORF">H8S55_00030</name>
</gene>
<evidence type="ECO:0000313" key="19">
    <source>
        <dbReference type="Proteomes" id="UP000602260"/>
    </source>
</evidence>
<dbReference type="InterPro" id="IPR022631">
    <property type="entry name" value="ADOMET_SYNTHASE_CS"/>
</dbReference>
<dbReference type="PROSITE" id="PS00376">
    <property type="entry name" value="ADOMET_SYNTHASE_1"/>
    <property type="match status" value="1"/>
</dbReference>
<accession>A0A8J6J1L0</accession>
<dbReference type="AlphaFoldDB" id="A0A8J6J1L0"/>
<evidence type="ECO:0000256" key="13">
    <source>
        <dbReference type="NCBIfam" id="TIGR01034"/>
    </source>
</evidence>
<dbReference type="UniPathway" id="UPA00315">
    <property type="reaction ID" value="UER00080"/>
</dbReference>
<keyword evidence="6" id="KW-0554">One-carbon metabolism</keyword>
<proteinExistence type="inferred from homology"/>
<dbReference type="Gene3D" id="3.30.300.10">
    <property type="match status" value="3"/>
</dbReference>
<dbReference type="GO" id="GO:0046872">
    <property type="term" value="F:metal ion binding"/>
    <property type="evidence" value="ECO:0007669"/>
    <property type="project" value="UniProtKB-KW"/>
</dbReference>
<dbReference type="CDD" id="cd18079">
    <property type="entry name" value="S-AdoMet_synt"/>
    <property type="match status" value="1"/>
</dbReference>
<comment type="pathway">
    <text evidence="3">Amino-acid biosynthesis; S-adenosyl-L-methionine biosynthesis; S-adenosyl-L-methionine from L-methionine: step 1/1.</text>
</comment>
<keyword evidence="10" id="KW-0067">ATP-binding</keyword>
<dbReference type="Pfam" id="PF00438">
    <property type="entry name" value="S-AdoMet_synt_N"/>
    <property type="match status" value="1"/>
</dbReference>
<dbReference type="PANTHER" id="PTHR11964">
    <property type="entry name" value="S-ADENOSYLMETHIONINE SYNTHETASE"/>
    <property type="match status" value="1"/>
</dbReference>
<feature type="domain" description="S-adenosylmethionine synthetase C-terminal" evidence="17">
    <location>
        <begin position="226"/>
        <end position="362"/>
    </location>
</feature>
<evidence type="ECO:0000256" key="4">
    <source>
        <dbReference type="ARBA" id="ARBA00009685"/>
    </source>
</evidence>
<dbReference type="NCBIfam" id="TIGR01034">
    <property type="entry name" value="metK"/>
    <property type="match status" value="1"/>
</dbReference>
<comment type="cofactor">
    <cofactor evidence="2">
        <name>K(+)</name>
        <dbReference type="ChEBI" id="CHEBI:29103"/>
    </cofactor>
</comment>
<dbReference type="PIRSF" id="PIRSF000497">
    <property type="entry name" value="MAT"/>
    <property type="match status" value="1"/>
</dbReference>
<organism evidence="18 19">
    <name type="scientific">Flintibacter faecis</name>
    <dbReference type="NCBI Taxonomy" id="2763047"/>
    <lineage>
        <taxon>Bacteria</taxon>
        <taxon>Bacillati</taxon>
        <taxon>Bacillota</taxon>
        <taxon>Clostridia</taxon>
        <taxon>Eubacteriales</taxon>
        <taxon>Flintibacter</taxon>
    </lineage>
</organism>
<reference evidence="18" key="1">
    <citation type="submission" date="2020-08" db="EMBL/GenBank/DDBJ databases">
        <title>Genome public.</title>
        <authorList>
            <person name="Liu C."/>
            <person name="Sun Q."/>
        </authorList>
    </citation>
    <scope>NUCLEOTIDE SEQUENCE</scope>
    <source>
        <strain evidence="18">BX5</strain>
    </source>
</reference>
<evidence type="ECO:0000256" key="2">
    <source>
        <dbReference type="ARBA" id="ARBA00001958"/>
    </source>
</evidence>
<dbReference type="GO" id="GO:0006556">
    <property type="term" value="P:S-adenosylmethionine biosynthetic process"/>
    <property type="evidence" value="ECO:0007669"/>
    <property type="project" value="UniProtKB-UniRule"/>
</dbReference>
<dbReference type="GO" id="GO:0006730">
    <property type="term" value="P:one-carbon metabolic process"/>
    <property type="evidence" value="ECO:0007669"/>
    <property type="project" value="UniProtKB-KW"/>
</dbReference>
<evidence type="ECO:0000313" key="18">
    <source>
        <dbReference type="EMBL" id="MBC5715730.1"/>
    </source>
</evidence>
<evidence type="ECO:0000256" key="8">
    <source>
        <dbReference type="ARBA" id="ARBA00022723"/>
    </source>
</evidence>
<dbReference type="InterPro" id="IPR022636">
    <property type="entry name" value="S-AdoMet_synthetase_sfam"/>
</dbReference>
<dbReference type="FunFam" id="3.30.300.10:FF:000003">
    <property type="entry name" value="S-adenosylmethionine synthase"/>
    <property type="match status" value="1"/>
</dbReference>
<dbReference type="Pfam" id="PF02773">
    <property type="entry name" value="S-AdoMet_synt_C"/>
    <property type="match status" value="1"/>
</dbReference>
<dbReference type="Pfam" id="PF02772">
    <property type="entry name" value="S-AdoMet_synt_M"/>
    <property type="match status" value="1"/>
</dbReference>
<evidence type="ECO:0000256" key="12">
    <source>
        <dbReference type="ARBA" id="ARBA00022958"/>
    </source>
</evidence>
<evidence type="ECO:0000256" key="9">
    <source>
        <dbReference type="ARBA" id="ARBA00022741"/>
    </source>
</evidence>
<dbReference type="SUPFAM" id="SSF55973">
    <property type="entry name" value="S-adenosylmethionine synthetase"/>
    <property type="match status" value="3"/>
</dbReference>